<gene>
    <name evidence="3" type="ORF">RMAR1173_LOCUS14000</name>
</gene>
<dbReference type="EMBL" id="HBHJ01021153">
    <property type="protein sequence ID" value="CAD9697781.1"/>
    <property type="molecule type" value="Transcribed_RNA"/>
</dbReference>
<accession>A0A7S2SEJ1</accession>
<organism evidence="3">
    <name type="scientific">Rhizochromulina marina</name>
    <dbReference type="NCBI Taxonomy" id="1034831"/>
    <lineage>
        <taxon>Eukaryota</taxon>
        <taxon>Sar</taxon>
        <taxon>Stramenopiles</taxon>
        <taxon>Ochrophyta</taxon>
        <taxon>Dictyochophyceae</taxon>
        <taxon>Rhizochromulinales</taxon>
        <taxon>Rhizochromulina</taxon>
    </lineage>
</organism>
<comment type="similarity">
    <text evidence="1">Belongs to the TCP11 family.</text>
</comment>
<feature type="compositionally biased region" description="Pro residues" evidence="2">
    <location>
        <begin position="423"/>
        <end position="436"/>
    </location>
</feature>
<dbReference type="InterPro" id="IPR008862">
    <property type="entry name" value="Tcp11"/>
</dbReference>
<feature type="compositionally biased region" description="Low complexity" evidence="2">
    <location>
        <begin position="369"/>
        <end position="388"/>
    </location>
</feature>
<name>A0A7S2SEJ1_9STRA</name>
<proteinExistence type="inferred from homology"/>
<protein>
    <submittedName>
        <fullName evidence="3">Uncharacterized protein</fullName>
    </submittedName>
</protein>
<evidence type="ECO:0000313" key="3">
    <source>
        <dbReference type="EMBL" id="CAD9697781.1"/>
    </source>
</evidence>
<feature type="region of interest" description="Disordered" evidence="2">
    <location>
        <begin position="358"/>
        <end position="392"/>
    </location>
</feature>
<dbReference type="PANTHER" id="PTHR12832">
    <property type="entry name" value="TESTIS-SPECIFIC PROTEIN PBS13 T-COMPLEX 11"/>
    <property type="match status" value="1"/>
</dbReference>
<feature type="region of interest" description="Disordered" evidence="2">
    <location>
        <begin position="1"/>
        <end position="43"/>
    </location>
</feature>
<dbReference type="Gene3D" id="2.30.30.140">
    <property type="match status" value="1"/>
</dbReference>
<evidence type="ECO:0000256" key="1">
    <source>
        <dbReference type="ARBA" id="ARBA00010954"/>
    </source>
</evidence>
<feature type="compositionally biased region" description="Polar residues" evidence="2">
    <location>
        <begin position="358"/>
        <end position="368"/>
    </location>
</feature>
<reference evidence="3" key="1">
    <citation type="submission" date="2021-01" db="EMBL/GenBank/DDBJ databases">
        <authorList>
            <person name="Corre E."/>
            <person name="Pelletier E."/>
            <person name="Niang G."/>
            <person name="Scheremetjew M."/>
            <person name="Finn R."/>
            <person name="Kale V."/>
            <person name="Holt S."/>
            <person name="Cochrane G."/>
            <person name="Meng A."/>
            <person name="Brown T."/>
            <person name="Cohen L."/>
        </authorList>
    </citation>
    <scope>NUCLEOTIDE SEQUENCE</scope>
    <source>
        <strain evidence="3">CCMP1243</strain>
    </source>
</reference>
<dbReference type="GO" id="GO:0007165">
    <property type="term" value="P:signal transduction"/>
    <property type="evidence" value="ECO:0007669"/>
    <property type="project" value="TreeGrafter"/>
</dbReference>
<evidence type="ECO:0000256" key="2">
    <source>
        <dbReference type="SAM" id="MobiDB-lite"/>
    </source>
</evidence>
<dbReference type="PANTHER" id="PTHR12832:SF11">
    <property type="entry name" value="LD23868P"/>
    <property type="match status" value="1"/>
</dbReference>
<sequence>MSENLSPMALRLGAGTRRTDAPAGGCRQLEGAPLSRSSSNSSTRSIDELAAMDVANEVQRIASPVVAYVEGASAEAATGASFELEEAAAKLQSWCRSILRLRKAAQGLAAPAVLQALDHLFGALSPPSDGTASTPPPLVDALRDAESSETAMALTSTQEAAKAATAILLAIPRDGGLRRFNVALHGPRAFLSALLVAAQPKAILGDQHESLEGRFLRNASRMLVRAFQELAATVLDLANGPTEARAGLRLFRVRLIMVRWARRYHASAFGSWRRADAQRVAAGMLGPYAEVYATVLQAQQGGDTALADAAQERLVQVRDAIARLVGASTASSKIQEVEATVRQQIQAATSYVQETRSTASGASTGQQTASHAAAVAPSSAAADPAASPMEGASPVLSLDEALVNERLAHELILNPEFQLPALPEPPKFSAPRPHGPLLPGNAPPSREGGQEQLSQQAMLGRMQSTMQELFWQRLVNALTPTTIQGRGDISVGALVQARYGGPQGTFYEAKVTACRDDGSFDIQYTQDSVVETSVPLDNFRLADHPLDTRPLLALITEVRTRLEAATPRRPDLHATYREVLDAPLLKQMLEAGVLDLPAVVRLARFVLESVENLEAPVRADRTRVWREDFLGFIESQQAASEPSGLVRALPAFFAFVNATLDQLQRDTVNFHLRSLAPHFRGDAAVEYERQRFRMKAERRLVALSRATQWLTASIPSFCGAQEGGTETQRLALQDQASPSHTRALRGLVVHALVELVKQPIRWDSPRAAQALPETLIWDGPRLAQVRDKMDQVILTSTILVFFRQVLTASGAVPSQETCEALQHKLEWLLVQPDTNLASIQTAADKAARDATASAGRPLPENAADSLKNLVASATDPSNAVFNLFTQRAFQILTTTAAQPSTERARTSLDSDIGASGLRDFRAPLLDAAQIFQALVWHHSNVFLPLYEPIIREAARKVSSGGSITRPT</sequence>
<feature type="region of interest" description="Disordered" evidence="2">
    <location>
        <begin position="423"/>
        <end position="452"/>
    </location>
</feature>
<dbReference type="AlphaFoldDB" id="A0A7S2SEJ1"/>
<dbReference type="Pfam" id="PF05794">
    <property type="entry name" value="Tcp11"/>
    <property type="match status" value="1"/>
</dbReference>
<dbReference type="CDD" id="cd04508">
    <property type="entry name" value="Tudor_SF"/>
    <property type="match status" value="1"/>
</dbReference>